<feature type="transmembrane region" description="Helical" evidence="2">
    <location>
        <begin position="341"/>
        <end position="358"/>
    </location>
</feature>
<name>A0A2N3G7P4_9ACTN</name>
<dbReference type="SUPFAM" id="SSF52540">
    <property type="entry name" value="P-loop containing nucleoside triphosphate hydrolases"/>
    <property type="match status" value="1"/>
</dbReference>
<dbReference type="GO" id="GO:0006302">
    <property type="term" value="P:double-strand break repair"/>
    <property type="evidence" value="ECO:0007669"/>
    <property type="project" value="InterPro"/>
</dbReference>
<gene>
    <name evidence="4" type="ORF">CVT63_01165</name>
</gene>
<evidence type="ECO:0000256" key="2">
    <source>
        <dbReference type="SAM" id="Phobius"/>
    </source>
</evidence>
<evidence type="ECO:0000313" key="4">
    <source>
        <dbReference type="EMBL" id="PKQ28747.1"/>
    </source>
</evidence>
<dbReference type="Proteomes" id="UP000233654">
    <property type="component" value="Unassembled WGS sequence"/>
</dbReference>
<dbReference type="PANTHER" id="PTHR41259:SF1">
    <property type="entry name" value="DOUBLE-STRAND BREAK REPAIR RAD50 ATPASE, PUTATIVE-RELATED"/>
    <property type="match status" value="1"/>
</dbReference>
<proteinExistence type="predicted"/>
<evidence type="ECO:0000259" key="3">
    <source>
        <dbReference type="Pfam" id="PF13476"/>
    </source>
</evidence>
<organism evidence="4 5">
    <name type="scientific">Candidatus Anoxymicrobium japonicum</name>
    <dbReference type="NCBI Taxonomy" id="2013648"/>
    <lineage>
        <taxon>Bacteria</taxon>
        <taxon>Bacillati</taxon>
        <taxon>Actinomycetota</taxon>
        <taxon>Candidatus Geothermincolia</taxon>
        <taxon>Candidatus Geothermincolales</taxon>
        <taxon>Candidatus Anoxymicrobiaceae</taxon>
        <taxon>Candidatus Anoxymicrobium</taxon>
    </lineage>
</organism>
<keyword evidence="2" id="KW-0812">Transmembrane</keyword>
<keyword evidence="2" id="KW-1133">Transmembrane helix</keyword>
<reference evidence="4 5" key="1">
    <citation type="journal article" date="2017" name="ISME J.">
        <title>Potential for microbial H2 and metal transformations associated with novel bacteria and archaea in deep terrestrial subsurface sediments.</title>
        <authorList>
            <person name="Hernsdorf A.W."/>
            <person name="Amano Y."/>
            <person name="Miyakawa K."/>
            <person name="Ise K."/>
            <person name="Suzuki Y."/>
            <person name="Anantharaman K."/>
            <person name="Probst A."/>
            <person name="Burstein D."/>
            <person name="Thomas B.C."/>
            <person name="Banfield J.F."/>
        </authorList>
    </citation>
    <scope>NUCLEOTIDE SEQUENCE [LARGE SCALE GENOMIC DNA]</scope>
    <source>
        <strain evidence="4">HGW-Actinobacteria-3</strain>
    </source>
</reference>
<feature type="coiled-coil region" evidence="1">
    <location>
        <begin position="220"/>
        <end position="281"/>
    </location>
</feature>
<evidence type="ECO:0000256" key="1">
    <source>
        <dbReference type="SAM" id="Coils"/>
    </source>
</evidence>
<feature type="transmembrane region" description="Helical" evidence="2">
    <location>
        <begin position="364"/>
        <end position="384"/>
    </location>
</feature>
<dbReference type="Gene3D" id="3.40.50.300">
    <property type="entry name" value="P-loop containing nucleotide triphosphate hydrolases"/>
    <property type="match status" value="2"/>
</dbReference>
<sequence length="728" mass="80994">MRLRRLRMINFRRFSDVEIVLSPGLNLIRGPNESGKSTIVRALIAAFFEKPSTKGISGRQDARWGSETLPKIELDFTDDDGEYRLVKNFDSKKVSLELPGEATALGSPKAADSRMAEILGFRDSSRYLRTACITQDQMVNQGKEFSASRKLAAMLREVVIGSRESALVERAMRGLSAEVDELKRGIERPTNNPGTIKRLQEEHETYLIKQKDLADSVAEEKKQRDRLAEVERLIEEKASRLADLSQLLDKNRRLMEAEARVEDLRERFEAADRAMEIAARLEGIDREVENEFPGFRGVEPAAAVELRKVIDVRESLAGLHEKELEERSAAPVAALRSRRSGVIALAAGLLLIAVSAALGSAIHAVWFTIAAPGVLLAAVGVYFLTATTRYPPDKGGKGGYVPPDKGGEGGYVPTLSTGYSEPPERARAEVHRLEIREREFLESVGCDDPETFFARFDRYRELLAERKEGSAGLSALLGQRPIDQCEDDRRRALLDTSVATENIRELDPYRLDPEKLETVGRERNELVGDIKGLETERGALFLYLEKSASDQQDSVEIEEIVTWLSQASLSAKRRLRVYTMALDAMKQASEQMFSSAIPILAASIGRTFSLLTDGRYDRVEVNCSDLAISIYSPEKEENISGDELLATLSKGTASQLYLSARLELVDLLSGGRKPPLIFDDSFSYFDERRLALLWEVLEGVAADQQVLVLTCTDRYDELASGANIIDLP</sequence>
<dbReference type="InterPro" id="IPR038729">
    <property type="entry name" value="Rad50/SbcC_AAA"/>
</dbReference>
<protein>
    <recommendedName>
        <fullName evidence="3">Rad50/SbcC-type AAA domain-containing protein</fullName>
    </recommendedName>
</protein>
<accession>A0A2N3G7P4</accession>
<evidence type="ECO:0000313" key="5">
    <source>
        <dbReference type="Proteomes" id="UP000233654"/>
    </source>
</evidence>
<keyword evidence="1" id="KW-0175">Coiled coil</keyword>
<dbReference type="Pfam" id="PF13476">
    <property type="entry name" value="AAA_23"/>
    <property type="match status" value="1"/>
</dbReference>
<comment type="caution">
    <text evidence="4">The sequence shown here is derived from an EMBL/GenBank/DDBJ whole genome shotgun (WGS) entry which is preliminary data.</text>
</comment>
<dbReference type="EMBL" id="PHEX01000006">
    <property type="protein sequence ID" value="PKQ28747.1"/>
    <property type="molecule type" value="Genomic_DNA"/>
</dbReference>
<feature type="domain" description="Rad50/SbcC-type AAA" evidence="3">
    <location>
        <begin position="5"/>
        <end position="269"/>
    </location>
</feature>
<dbReference type="InterPro" id="IPR027417">
    <property type="entry name" value="P-loop_NTPase"/>
</dbReference>
<dbReference type="AlphaFoldDB" id="A0A2N3G7P4"/>
<keyword evidence="2" id="KW-0472">Membrane</keyword>
<dbReference type="PANTHER" id="PTHR41259">
    <property type="entry name" value="DOUBLE-STRAND BREAK REPAIR RAD50 ATPASE, PUTATIVE-RELATED"/>
    <property type="match status" value="1"/>
</dbReference>
<dbReference type="GO" id="GO:0016887">
    <property type="term" value="F:ATP hydrolysis activity"/>
    <property type="evidence" value="ECO:0007669"/>
    <property type="project" value="InterPro"/>
</dbReference>